<reference evidence="9" key="1">
    <citation type="journal article" date="2019" name="Int. J. Syst. Evol. Microbiol.">
        <title>The Global Catalogue of Microorganisms (GCM) 10K type strain sequencing project: providing services to taxonomists for standard genome sequencing and annotation.</title>
        <authorList>
            <consortium name="The Broad Institute Genomics Platform"/>
            <consortium name="The Broad Institute Genome Sequencing Center for Infectious Disease"/>
            <person name="Wu L."/>
            <person name="Ma J."/>
        </authorList>
    </citation>
    <scope>NUCLEOTIDE SEQUENCE [LARGE SCALE GENOMIC DNA]</scope>
    <source>
        <strain evidence="9">CGMCC 1.19062</strain>
    </source>
</reference>
<accession>A0ABW5DRS7</accession>
<sequence precursor="true">MKRVSTVTLWRQACAGAILAVAMAAGSAFPAAAAEPRVDITSPNFQPMPIAVTTLTGDERLAREITAIVSADLERSGLFRPIDPAAWPQKPADIGTAPRYADWRLVNAQALVTGAVTVQPDGRIRVEFRLWDVYGEAYMEGAAWVTGTDNFRRMAHKIADGVYKRLTGEDGYFDTEIVFVAEKGPATRRIKQLALMDQDGARLRLLTDENRVVALTPRFSPVAREITYMAYVNDKPRVYLYDIETGKQEALGDFPGMTFAPRFSPDGQRVIMSFAQGGNSDIYTMDLRTRRSQRLTDHPSIDTSPSYSPDGNRIVFNSDRGGSSQLYIMNADGSNPQRISPSGSARYMTPVWSPRGDYIAFTKQAQGQFSVGVMRPDGTGERILSTSYLDEGPTWAPNGRVLMFFRQSPSDGSGRGGASQLVSVDITGRNLRTQVTPMDASDPAWSPSLN</sequence>
<evidence type="ECO:0000256" key="6">
    <source>
        <dbReference type="SAM" id="MobiDB-lite"/>
    </source>
</evidence>
<feature type="region of interest" description="Disordered" evidence="6">
    <location>
        <begin position="293"/>
        <end position="312"/>
    </location>
</feature>
<feature type="signal peptide" evidence="5">
    <location>
        <begin position="1"/>
        <end position="33"/>
    </location>
</feature>
<evidence type="ECO:0000259" key="7">
    <source>
        <dbReference type="Pfam" id="PF04052"/>
    </source>
</evidence>
<evidence type="ECO:0000256" key="1">
    <source>
        <dbReference type="ARBA" id="ARBA00004418"/>
    </source>
</evidence>
<protein>
    <recommendedName>
        <fullName evidence="5">Tol-Pal system protein TolB</fullName>
    </recommendedName>
</protein>
<dbReference type="Gene3D" id="2.120.10.30">
    <property type="entry name" value="TolB, C-terminal domain"/>
    <property type="match status" value="1"/>
</dbReference>
<evidence type="ECO:0000256" key="3">
    <source>
        <dbReference type="ARBA" id="ARBA00022729"/>
    </source>
</evidence>
<comment type="subunit">
    <text evidence="5">The Tol-Pal system is composed of five core proteins: the inner membrane proteins TolA, TolQ and TolR, the periplasmic protein TolB and the outer membrane protein Pal. They form a network linking the inner and outer membranes and the peptidoglycan layer.</text>
</comment>
<dbReference type="SUPFAM" id="SSF69304">
    <property type="entry name" value="Tricorn protease N-terminal domain"/>
    <property type="match status" value="1"/>
</dbReference>
<dbReference type="SUPFAM" id="SSF52964">
    <property type="entry name" value="TolB, N-terminal domain"/>
    <property type="match status" value="1"/>
</dbReference>
<dbReference type="HAMAP" id="MF_00671">
    <property type="entry name" value="TolB"/>
    <property type="match status" value="1"/>
</dbReference>
<dbReference type="InterPro" id="IPR014167">
    <property type="entry name" value="Tol-Pal_TolB"/>
</dbReference>
<organism evidence="8 9">
    <name type="scientific">Lacibacterium aquatile</name>
    <dbReference type="NCBI Taxonomy" id="1168082"/>
    <lineage>
        <taxon>Bacteria</taxon>
        <taxon>Pseudomonadati</taxon>
        <taxon>Pseudomonadota</taxon>
        <taxon>Alphaproteobacteria</taxon>
        <taxon>Rhodospirillales</taxon>
        <taxon>Rhodospirillaceae</taxon>
    </lineage>
</organism>
<dbReference type="EMBL" id="JBHUIP010000012">
    <property type="protein sequence ID" value="MFD2263629.1"/>
    <property type="molecule type" value="Genomic_DNA"/>
</dbReference>
<dbReference type="RefSeq" id="WP_379876653.1">
    <property type="nucleotide sequence ID" value="NZ_JBHUIP010000012.1"/>
</dbReference>
<comment type="subcellular location">
    <subcellularLocation>
        <location evidence="1 5">Periplasm</location>
    </subcellularLocation>
</comment>
<dbReference type="PANTHER" id="PTHR36842:SF1">
    <property type="entry name" value="PROTEIN TOLB"/>
    <property type="match status" value="1"/>
</dbReference>
<comment type="function">
    <text evidence="5">Part of the Tol-Pal system, which plays a role in outer membrane invagination during cell division and is important for maintaining outer membrane integrity.</text>
</comment>
<dbReference type="Pfam" id="PF07676">
    <property type="entry name" value="PD40"/>
    <property type="match status" value="3"/>
</dbReference>
<dbReference type="Gene3D" id="3.40.50.10070">
    <property type="entry name" value="TolB, N-terminal domain"/>
    <property type="match status" value="1"/>
</dbReference>
<name>A0ABW5DRS7_9PROT</name>
<keyword evidence="5" id="KW-0132">Cell division</keyword>
<dbReference type="InterPro" id="IPR011659">
    <property type="entry name" value="WD40"/>
</dbReference>
<evidence type="ECO:0000313" key="9">
    <source>
        <dbReference type="Proteomes" id="UP001597295"/>
    </source>
</evidence>
<feature type="domain" description="TolB N-terminal" evidence="7">
    <location>
        <begin position="37"/>
        <end position="136"/>
    </location>
</feature>
<dbReference type="InterPro" id="IPR007195">
    <property type="entry name" value="TolB_N"/>
</dbReference>
<dbReference type="InterPro" id="IPR011042">
    <property type="entry name" value="6-blade_b-propeller_TolB-like"/>
</dbReference>
<keyword evidence="4 5" id="KW-0574">Periplasm</keyword>
<dbReference type="Proteomes" id="UP001597295">
    <property type="component" value="Unassembled WGS sequence"/>
</dbReference>
<dbReference type="PANTHER" id="PTHR36842">
    <property type="entry name" value="PROTEIN TOLB HOMOLOG"/>
    <property type="match status" value="1"/>
</dbReference>
<evidence type="ECO:0000256" key="2">
    <source>
        <dbReference type="ARBA" id="ARBA00009820"/>
    </source>
</evidence>
<feature type="chain" id="PRO_5044898609" description="Tol-Pal system protein TolB" evidence="5">
    <location>
        <begin position="34"/>
        <end position="450"/>
    </location>
</feature>
<proteinExistence type="inferred from homology"/>
<dbReference type="Pfam" id="PF04052">
    <property type="entry name" value="TolB_N"/>
    <property type="match status" value="1"/>
</dbReference>
<dbReference type="NCBIfam" id="TIGR02800">
    <property type="entry name" value="propeller_TolB"/>
    <property type="match status" value="1"/>
</dbReference>
<keyword evidence="3 5" id="KW-0732">Signal</keyword>
<gene>
    <name evidence="5 8" type="primary">tolB</name>
    <name evidence="8" type="ORF">ACFSM5_12080</name>
</gene>
<evidence type="ECO:0000256" key="5">
    <source>
        <dbReference type="HAMAP-Rule" id="MF_00671"/>
    </source>
</evidence>
<keyword evidence="9" id="KW-1185">Reference proteome</keyword>
<comment type="caution">
    <text evidence="8">The sequence shown here is derived from an EMBL/GenBank/DDBJ whole genome shotgun (WGS) entry which is preliminary data.</text>
</comment>
<evidence type="ECO:0000256" key="4">
    <source>
        <dbReference type="ARBA" id="ARBA00022764"/>
    </source>
</evidence>
<evidence type="ECO:0000313" key="8">
    <source>
        <dbReference type="EMBL" id="MFD2263629.1"/>
    </source>
</evidence>
<keyword evidence="5" id="KW-0131">Cell cycle</keyword>
<comment type="similarity">
    <text evidence="2 5">Belongs to the TolB family.</text>
</comment>